<dbReference type="Proteomes" id="UP001150925">
    <property type="component" value="Unassembled WGS sequence"/>
</dbReference>
<gene>
    <name evidence="1" type="ORF">IWQ62_006934</name>
</gene>
<reference evidence="1" key="1">
    <citation type="submission" date="2022-07" db="EMBL/GenBank/DDBJ databases">
        <title>Phylogenomic reconstructions and comparative analyses of Kickxellomycotina fungi.</title>
        <authorList>
            <person name="Reynolds N.K."/>
            <person name="Stajich J.E."/>
            <person name="Barry K."/>
            <person name="Grigoriev I.V."/>
            <person name="Crous P."/>
            <person name="Smith M.E."/>
        </authorList>
    </citation>
    <scope>NUCLEOTIDE SEQUENCE</scope>
    <source>
        <strain evidence="1">RSA 1196</strain>
    </source>
</reference>
<comment type="caution">
    <text evidence="1">The sequence shown here is derived from an EMBL/GenBank/DDBJ whole genome shotgun (WGS) entry which is preliminary data.</text>
</comment>
<evidence type="ECO:0000313" key="2">
    <source>
        <dbReference type="Proteomes" id="UP001150925"/>
    </source>
</evidence>
<accession>A0A9W8AFP0</accession>
<dbReference type="EMBL" id="JANBPY010004419">
    <property type="protein sequence ID" value="KAJ1948153.1"/>
    <property type="molecule type" value="Genomic_DNA"/>
</dbReference>
<dbReference type="AlphaFoldDB" id="A0A9W8AFP0"/>
<protein>
    <submittedName>
        <fullName evidence="1">Uncharacterized protein</fullName>
    </submittedName>
</protein>
<feature type="non-terminal residue" evidence="1">
    <location>
        <position position="162"/>
    </location>
</feature>
<sequence>MTPLPEDFPGRELTTNDVKSRDVDIKNVLENLRLNTLQMQAVPKSTLTVPDMVKLSKDLNANLRAAKRRHSDFLKGKVGSGIPGIRPYRNRIAIDGATTSMLGTGKSILLVYCKENDFNTYYEPIWEPNDTRYSAEILMAYFTRIYYYATIISFTPGRNFKK</sequence>
<name>A0A9W8AFP0_9FUNG</name>
<evidence type="ECO:0000313" key="1">
    <source>
        <dbReference type="EMBL" id="KAJ1948153.1"/>
    </source>
</evidence>
<proteinExistence type="predicted"/>
<organism evidence="1 2">
    <name type="scientific">Dispira parvispora</name>
    <dbReference type="NCBI Taxonomy" id="1520584"/>
    <lineage>
        <taxon>Eukaryota</taxon>
        <taxon>Fungi</taxon>
        <taxon>Fungi incertae sedis</taxon>
        <taxon>Zoopagomycota</taxon>
        <taxon>Kickxellomycotina</taxon>
        <taxon>Dimargaritomycetes</taxon>
        <taxon>Dimargaritales</taxon>
        <taxon>Dimargaritaceae</taxon>
        <taxon>Dispira</taxon>
    </lineage>
</organism>
<keyword evidence="2" id="KW-1185">Reference proteome</keyword>